<dbReference type="Proteomes" id="UP000694941">
    <property type="component" value="Unplaced"/>
</dbReference>
<keyword evidence="4" id="KW-1185">Reference proteome</keyword>
<dbReference type="Gene3D" id="3.40.630.30">
    <property type="match status" value="1"/>
</dbReference>
<evidence type="ECO:0000256" key="1">
    <source>
        <dbReference type="SAM" id="Coils"/>
    </source>
</evidence>
<evidence type="ECO:0000313" key="5">
    <source>
        <dbReference type="RefSeq" id="XP_022246993.1"/>
    </source>
</evidence>
<evidence type="ECO:0000259" key="3">
    <source>
        <dbReference type="PROSITE" id="PS51186"/>
    </source>
</evidence>
<feature type="compositionally biased region" description="Polar residues" evidence="2">
    <location>
        <begin position="282"/>
        <end position="304"/>
    </location>
</feature>
<evidence type="ECO:0000313" key="4">
    <source>
        <dbReference type="Proteomes" id="UP000694941"/>
    </source>
</evidence>
<evidence type="ECO:0000256" key="2">
    <source>
        <dbReference type="SAM" id="MobiDB-lite"/>
    </source>
</evidence>
<feature type="coiled-coil region" evidence="1">
    <location>
        <begin position="187"/>
        <end position="218"/>
    </location>
</feature>
<feature type="region of interest" description="Disordered" evidence="2">
    <location>
        <begin position="282"/>
        <end position="317"/>
    </location>
</feature>
<protein>
    <submittedName>
        <fullName evidence="5">Uncharacterized protein LOC106463702</fullName>
    </submittedName>
</protein>
<proteinExistence type="predicted"/>
<reference evidence="5" key="1">
    <citation type="submission" date="2025-08" db="UniProtKB">
        <authorList>
            <consortium name="RefSeq"/>
        </authorList>
    </citation>
    <scope>IDENTIFICATION</scope>
    <source>
        <tissue evidence="5">Muscle</tissue>
    </source>
</reference>
<sequence length="642" mass="73229">MLSLSASEQVRFRNKKGNVVTALPVTVEFGKIVKGDRNTRNSSFGEWKKIMSSTLGSEQVVSPTDLLHAVVALYNTCLPRFSPQSVYNTICGEGSRTLLLLRNSSEILQEWESQMNSPQKRRSGQRSSLLGEINNNPWGQYHKKEQENIKRNVPSWSQYSRDISCTSSTETLPSEQVKDTADSPQHFNLLNQQNKNCMDTLNELHREQTNNEQILNEQPKETLIPTKDGNLVIQKDNETLNSENNGFVSREKGDDHTIQSLIKEDVTPDVDRQGVDVSVPQNISSLNCNHDNQSMSTVNDSADSFTEESSHEEWLPWVPRRLDEENRMEKKGSQGSSRNSWIHSPTLCDNIKSDLETPTESPFSDIFSDSGEGSSSDSNMEEEDDGDDISRGLETFLKAVAARRRDRRISLEMGFLKPTHVGIEHKLIASATFQKNYRIPGAKIVYLSFLAVRKKFRKRDLGSLLLKKLKSPSLVGPYDALVVRSENSSFQFFRKNGFTDDVILNSKFRDVDEGWETSILMSYLPPFDGHYPPFPGTKEWNRPEAVIAMEEEMETWRQKSLEAYQAQVTCLTRLQQEVLRLHNLLRKQEAAIQFLKKENHKLQSKLHKVERKSTRALVESLEKEAADFEKLCSFQLRQKSNS</sequence>
<dbReference type="InterPro" id="IPR016181">
    <property type="entry name" value="Acyl_CoA_acyltransferase"/>
</dbReference>
<gene>
    <name evidence="5" type="primary">LOC106463702</name>
</gene>
<name>A0ABM1STN7_LIMPO</name>
<dbReference type="PROSITE" id="PS51186">
    <property type="entry name" value="GNAT"/>
    <property type="match status" value="1"/>
</dbReference>
<feature type="compositionally biased region" description="Low complexity" evidence="2">
    <location>
        <begin position="364"/>
        <end position="378"/>
    </location>
</feature>
<feature type="compositionally biased region" description="Polar residues" evidence="2">
    <location>
        <begin position="125"/>
        <end position="138"/>
    </location>
</feature>
<keyword evidence="1" id="KW-0175">Coiled coil</keyword>
<accession>A0ABM1STN7</accession>
<feature type="coiled-coil region" evidence="1">
    <location>
        <begin position="571"/>
        <end position="638"/>
    </location>
</feature>
<feature type="domain" description="N-acetyltransferase" evidence="3">
    <location>
        <begin position="378"/>
        <end position="526"/>
    </location>
</feature>
<organism evidence="4 5">
    <name type="scientific">Limulus polyphemus</name>
    <name type="common">Atlantic horseshoe crab</name>
    <dbReference type="NCBI Taxonomy" id="6850"/>
    <lineage>
        <taxon>Eukaryota</taxon>
        <taxon>Metazoa</taxon>
        <taxon>Ecdysozoa</taxon>
        <taxon>Arthropoda</taxon>
        <taxon>Chelicerata</taxon>
        <taxon>Merostomata</taxon>
        <taxon>Xiphosura</taxon>
        <taxon>Limulidae</taxon>
        <taxon>Limulus</taxon>
    </lineage>
</organism>
<feature type="region of interest" description="Disordered" evidence="2">
    <location>
        <begin position="349"/>
        <end position="388"/>
    </location>
</feature>
<feature type="region of interest" description="Disordered" evidence="2">
    <location>
        <begin position="112"/>
        <end position="146"/>
    </location>
</feature>
<dbReference type="RefSeq" id="XP_022246993.1">
    <property type="nucleotide sequence ID" value="XM_022391285.1"/>
</dbReference>
<feature type="compositionally biased region" description="Basic and acidic residues" evidence="2">
    <location>
        <begin position="308"/>
        <end position="317"/>
    </location>
</feature>
<dbReference type="GeneID" id="106463702"/>
<dbReference type="InterPro" id="IPR000182">
    <property type="entry name" value="GNAT_dom"/>
</dbReference>
<dbReference type="SUPFAM" id="SSF55729">
    <property type="entry name" value="Acyl-CoA N-acyltransferases (Nat)"/>
    <property type="match status" value="1"/>
</dbReference>